<proteinExistence type="inferred from homology"/>
<dbReference type="GO" id="GO:0016746">
    <property type="term" value="F:acyltransferase activity"/>
    <property type="evidence" value="ECO:0007669"/>
    <property type="project" value="UniProtKB-KW"/>
</dbReference>
<reference evidence="5 6" key="1">
    <citation type="submission" date="2016-09" db="EMBL/GenBank/DDBJ databases">
        <title>Genome-resolved meta-omics ties microbial dynamics to process performance in biotechnology for thiocyanate degradation.</title>
        <authorList>
            <person name="Kantor R.S."/>
            <person name="Huddy R.J."/>
            <person name="Iyer R."/>
            <person name="Thomas B.C."/>
            <person name="Brown C.T."/>
            <person name="Anantharaman K."/>
            <person name="Tringe S."/>
            <person name="Hettich R.L."/>
            <person name="Harrison S.T."/>
            <person name="Banfield J.F."/>
        </authorList>
    </citation>
    <scope>NUCLEOTIDE SEQUENCE [LARGE SCALE GENOMIC DNA]</scope>
    <source>
        <strain evidence="5">59-99</strain>
    </source>
</reference>
<dbReference type="NCBIfam" id="TIGR03991">
    <property type="entry name" value="alt_bact_glmU"/>
    <property type="match status" value="1"/>
</dbReference>
<keyword evidence="4" id="KW-0012">Acyltransferase</keyword>
<evidence type="ECO:0000256" key="3">
    <source>
        <dbReference type="ARBA" id="ARBA00022679"/>
    </source>
</evidence>
<dbReference type="GO" id="GO:0016779">
    <property type="term" value="F:nucleotidyltransferase activity"/>
    <property type="evidence" value="ECO:0007669"/>
    <property type="project" value="UniProtKB-ARBA"/>
</dbReference>
<sequence>MKALEIIIDDLYPFSLTHDVGELRTGFYTQRERIERGGPSVRLDSLWTALASLAEHISIDAGLMKASGLPLIHPDARIAPNVVLDDTNGPIIIDDGAVIEPFVYIKGPVTIGRNSVIRSMARIYGPTVIGPVCRIGGEVHDTIFLGYANKQHDGFVGHSVIGEWCNLGANTTTSNLKVNYGEVSATLPTGTVRTGTMFLGTLMGDHTKTAIGTMLSTGTVIGACSSIVTDGFPPRFVPSFTWKENETMDENKAIELARTVMQRRGMTLSSDMERRLRLIAHERRNGRIL</sequence>
<dbReference type="Pfam" id="PF00132">
    <property type="entry name" value="Hexapep"/>
    <property type="match status" value="1"/>
</dbReference>
<dbReference type="EMBL" id="MKVH01000013">
    <property type="protein sequence ID" value="OJX59372.1"/>
    <property type="molecule type" value="Genomic_DNA"/>
</dbReference>
<evidence type="ECO:0000256" key="4">
    <source>
        <dbReference type="ARBA" id="ARBA00023315"/>
    </source>
</evidence>
<dbReference type="InterPro" id="IPR050065">
    <property type="entry name" value="GlmU-like"/>
</dbReference>
<protein>
    <recommendedName>
        <fullName evidence="7">Glucose-1-phosphate thymidylyltransferase</fullName>
    </recommendedName>
</protein>
<dbReference type="Gene3D" id="2.160.10.10">
    <property type="entry name" value="Hexapeptide repeat proteins"/>
    <property type="match status" value="1"/>
</dbReference>
<evidence type="ECO:0008006" key="7">
    <source>
        <dbReference type="Google" id="ProtNLM"/>
    </source>
</evidence>
<dbReference type="InterPro" id="IPR023917">
    <property type="entry name" value="Bifunctiontional_GlmU_bac-type"/>
</dbReference>
<comment type="similarity">
    <text evidence="2">In the N-terminal section; belongs to the N-acetylglucosamine-1-phosphate uridyltransferase family.</text>
</comment>
<dbReference type="PANTHER" id="PTHR43584:SF9">
    <property type="entry name" value="TRANSFERASE HEXAPEPTIDE REPEAT CONTAINING PROTEIN"/>
    <property type="match status" value="1"/>
</dbReference>
<dbReference type="SUPFAM" id="SSF51161">
    <property type="entry name" value="Trimeric LpxA-like enzymes"/>
    <property type="match status" value="1"/>
</dbReference>
<comment type="similarity">
    <text evidence="1">In the C-terminal section; belongs to the transferase hexapeptide repeat family.</text>
</comment>
<comment type="caution">
    <text evidence="5">The sequence shown here is derived from an EMBL/GenBank/DDBJ whole genome shotgun (WGS) entry which is preliminary data.</text>
</comment>
<dbReference type="Proteomes" id="UP000184233">
    <property type="component" value="Unassembled WGS sequence"/>
</dbReference>
<dbReference type="InterPro" id="IPR001451">
    <property type="entry name" value="Hexapep"/>
</dbReference>
<accession>A0A1M3L2B8</accession>
<keyword evidence="3" id="KW-0808">Transferase</keyword>
<evidence type="ECO:0000313" key="5">
    <source>
        <dbReference type="EMBL" id="OJX59372.1"/>
    </source>
</evidence>
<gene>
    <name evidence="5" type="ORF">BGO89_02860</name>
</gene>
<dbReference type="AlphaFoldDB" id="A0A1M3L2B8"/>
<organism evidence="5 6">
    <name type="scientific">Candidatus Kapaibacterium thiocyanatum</name>
    <dbReference type="NCBI Taxonomy" id="1895771"/>
    <lineage>
        <taxon>Bacteria</taxon>
        <taxon>Pseudomonadati</taxon>
        <taxon>Candidatus Kapaibacteriota</taxon>
        <taxon>Candidatus Kapaibacteriia</taxon>
        <taxon>Candidatus Kapaibacteriales</taxon>
        <taxon>Candidatus Kapaibacteriaceae</taxon>
        <taxon>Candidatus Kapaibacterium</taxon>
    </lineage>
</organism>
<evidence type="ECO:0000256" key="1">
    <source>
        <dbReference type="ARBA" id="ARBA00007707"/>
    </source>
</evidence>
<dbReference type="STRING" id="1895771.BGO89_02860"/>
<dbReference type="PANTHER" id="PTHR43584">
    <property type="entry name" value="NUCLEOTIDYL TRANSFERASE"/>
    <property type="match status" value="1"/>
</dbReference>
<dbReference type="InterPro" id="IPR011004">
    <property type="entry name" value="Trimer_LpxA-like_sf"/>
</dbReference>
<evidence type="ECO:0000313" key="6">
    <source>
        <dbReference type="Proteomes" id="UP000184233"/>
    </source>
</evidence>
<evidence type="ECO:0000256" key="2">
    <source>
        <dbReference type="ARBA" id="ARBA00007947"/>
    </source>
</evidence>
<name>A0A1M3L2B8_9BACT</name>